<evidence type="ECO:0000313" key="2">
    <source>
        <dbReference type="Proteomes" id="UP000245626"/>
    </source>
</evidence>
<reference evidence="1 2" key="1">
    <citation type="journal article" date="2018" name="Mol. Biol. Evol.">
        <title>Broad Genomic Sampling Reveals a Smut Pathogenic Ancestry of the Fungal Clade Ustilaginomycotina.</title>
        <authorList>
            <person name="Kijpornyongpan T."/>
            <person name="Mondo S.J."/>
            <person name="Barry K."/>
            <person name="Sandor L."/>
            <person name="Lee J."/>
            <person name="Lipzen A."/>
            <person name="Pangilinan J."/>
            <person name="LaButti K."/>
            <person name="Hainaut M."/>
            <person name="Henrissat B."/>
            <person name="Grigoriev I.V."/>
            <person name="Spatafora J.W."/>
            <person name="Aime M.C."/>
        </authorList>
    </citation>
    <scope>NUCLEOTIDE SEQUENCE [LARGE SCALE GENOMIC DNA]</scope>
    <source>
        <strain evidence="1 2">SA 807</strain>
    </source>
</reference>
<organism evidence="1 2">
    <name type="scientific">Violaceomyces palustris</name>
    <dbReference type="NCBI Taxonomy" id="1673888"/>
    <lineage>
        <taxon>Eukaryota</taxon>
        <taxon>Fungi</taxon>
        <taxon>Dikarya</taxon>
        <taxon>Basidiomycota</taxon>
        <taxon>Ustilaginomycotina</taxon>
        <taxon>Ustilaginomycetes</taxon>
        <taxon>Violaceomycetales</taxon>
        <taxon>Violaceomycetaceae</taxon>
        <taxon>Violaceomyces</taxon>
    </lineage>
</organism>
<sequence>MPFTASPVDQKAIATMRCLAADTVAKSNSGHPGMPMAMSPIAYLLWSRFMTCNPKNSKWANRDRFVLSNGHGCVLQYMILHLLGYKDTPMEELKRFRQLDSKTPGHPEKDHTDGIEVTTGPLGQGFANAVGLAIAQANLAATFNKDGFPIFTNKTYMFTGDGCLQEGVASEAASLAGHLKLGNLIAIYDDNHISIDGDTACSFTEDVEQRFLAYGWHVLHVNDGDKDLEGMYKAIEEAQKVTDKPTLIRLKTTIGFGSLQQGNASTHGAPLKADDIKQLKTKLGFNPDESFVVPEEVYAAFKEIADRGATAEAAWNDLFKSYAEKFPTEHSEVARRIARKLPEGWEKALPTYTPSDAAVASRKLSETVLAKLANAIPELVGGSADLTGSNLTRWGNAVDFQHPSTKLGDYSGRYIRYGVREHAMGAIMNGIDAYGMHIPTAGTFLNFVSYAIGAVRLSALSNHRVIWVATHDSIGLGEDGPTHQPVETAIALRAIPNLMFWRPADGNETSGAYLVAIESANTPSVLALSRQNLPQLEGSSIEKAAKGAYVLVEAENADVTLVATGSEVSIANGAVAKLAEKGIKARLVSMPCTSVFDKQDLAYRKSVLPSGAPIVSVEVYSSLGWSKYSHAHVAIDGRFGASAPAGELYKKFKFTPEDIAAKAERVIAHYKKANAPVLSPIEVEELLA</sequence>
<dbReference type="EMBL" id="KZ819707">
    <property type="protein sequence ID" value="PWN53838.1"/>
    <property type="molecule type" value="Genomic_DNA"/>
</dbReference>
<evidence type="ECO:0000313" key="1">
    <source>
        <dbReference type="EMBL" id="PWN53838.1"/>
    </source>
</evidence>
<protein>
    <submittedName>
        <fullName evidence="1">Transketolase</fullName>
    </submittedName>
</protein>
<proteinExistence type="predicted"/>
<name>A0ACD0P6Y3_9BASI</name>
<keyword evidence="2" id="KW-1185">Reference proteome</keyword>
<gene>
    <name evidence="1" type="ORF">IE53DRAFT_309511</name>
</gene>
<accession>A0ACD0P6Y3</accession>
<dbReference type="Proteomes" id="UP000245626">
    <property type="component" value="Unassembled WGS sequence"/>
</dbReference>